<feature type="signal peptide" evidence="2">
    <location>
        <begin position="1"/>
        <end position="20"/>
    </location>
</feature>
<feature type="chain" id="PRO_5040361033" description="Peptidase A1 domain-containing protein" evidence="2">
    <location>
        <begin position="21"/>
        <end position="422"/>
    </location>
</feature>
<evidence type="ECO:0000313" key="3">
    <source>
        <dbReference type="EMBL" id="KAH3672845.1"/>
    </source>
</evidence>
<proteinExistence type="predicted"/>
<evidence type="ECO:0000256" key="1">
    <source>
        <dbReference type="SAM" id="MobiDB-lite"/>
    </source>
</evidence>
<dbReference type="InterPro" id="IPR021109">
    <property type="entry name" value="Peptidase_aspartic_dom_sf"/>
</dbReference>
<sequence length="422" mass="45484">MHSLSTFILLFTITNNFVTGSLTTPKPFVKRAATGRLNFELNSNFTFDGISVNDTDYQFIIDTTSSNINITSDNNYFDLENTFKISTDGRNLHFDLKYNEILDQSFNSLGLNYTDSNGDETYTLTGSAYNQMWLLSGIYSIYPKSSSDDIELLLGGINGAKYSNILTGVPLSSDLSFQLGNITVEDDLIDTSKYKVQINSLLTNSKFPSDIFKQLESHIESTNSIYLNFINGSIELTSSISSIESSFDNNIIEFGQDILNQIYTIVDPKGGYIAFGNASYSNENDYNNVMSLEMVLDYVNTAYSFSETTSETASSSLNSIPVSSSSSSSSSIVSVSTNSNSTSSNGLYASQKITLTSSGSSSISTSNSGSSLSNSSGSSSSQSQSHQSSSSTAGSGSTSNVANILEVSTTGLISIFVPLFLM</sequence>
<dbReference type="SUPFAM" id="SSF50630">
    <property type="entry name" value="Acid proteases"/>
    <property type="match status" value="1"/>
</dbReference>
<feature type="region of interest" description="Disordered" evidence="1">
    <location>
        <begin position="315"/>
        <end position="344"/>
    </location>
</feature>
<reference evidence="3" key="1">
    <citation type="journal article" date="2021" name="Open Biol.">
        <title>Shared evolutionary footprints suggest mitochondrial oxidative damage underlies multiple complex I losses in fungi.</title>
        <authorList>
            <person name="Schikora-Tamarit M.A."/>
            <person name="Marcet-Houben M."/>
            <person name="Nosek J."/>
            <person name="Gabaldon T."/>
        </authorList>
    </citation>
    <scope>NUCLEOTIDE SEQUENCE</scope>
    <source>
        <strain evidence="3">CBS6341</strain>
    </source>
</reference>
<keyword evidence="4" id="KW-1185">Reference proteome</keyword>
<keyword evidence="2" id="KW-0732">Signal</keyword>
<name>A0A9P8TBX0_9ASCO</name>
<reference evidence="3" key="2">
    <citation type="submission" date="2021-01" db="EMBL/GenBank/DDBJ databases">
        <authorList>
            <person name="Schikora-Tamarit M.A."/>
        </authorList>
    </citation>
    <scope>NUCLEOTIDE SEQUENCE</scope>
    <source>
        <strain evidence="3">CBS6341</strain>
    </source>
</reference>
<evidence type="ECO:0000313" key="4">
    <source>
        <dbReference type="Proteomes" id="UP000769528"/>
    </source>
</evidence>
<comment type="caution">
    <text evidence="3">The sequence shown here is derived from an EMBL/GenBank/DDBJ whole genome shotgun (WGS) entry which is preliminary data.</text>
</comment>
<feature type="region of interest" description="Disordered" evidence="1">
    <location>
        <begin position="357"/>
        <end position="398"/>
    </location>
</feature>
<organism evidence="3 4">
    <name type="scientific">Wickerhamomyces mucosus</name>
    <dbReference type="NCBI Taxonomy" id="1378264"/>
    <lineage>
        <taxon>Eukaryota</taxon>
        <taxon>Fungi</taxon>
        <taxon>Dikarya</taxon>
        <taxon>Ascomycota</taxon>
        <taxon>Saccharomycotina</taxon>
        <taxon>Saccharomycetes</taxon>
        <taxon>Phaffomycetales</taxon>
        <taxon>Wickerhamomycetaceae</taxon>
        <taxon>Wickerhamomyces</taxon>
    </lineage>
</organism>
<dbReference type="EMBL" id="JAEUBF010001112">
    <property type="protein sequence ID" value="KAH3672845.1"/>
    <property type="molecule type" value="Genomic_DNA"/>
</dbReference>
<protein>
    <recommendedName>
        <fullName evidence="5">Peptidase A1 domain-containing protein</fullName>
    </recommendedName>
</protein>
<dbReference type="Proteomes" id="UP000769528">
    <property type="component" value="Unassembled WGS sequence"/>
</dbReference>
<gene>
    <name evidence="3" type="ORF">WICMUC_004067</name>
</gene>
<evidence type="ECO:0008006" key="5">
    <source>
        <dbReference type="Google" id="ProtNLM"/>
    </source>
</evidence>
<accession>A0A9P8TBX0</accession>
<dbReference type="AlphaFoldDB" id="A0A9P8TBX0"/>
<evidence type="ECO:0000256" key="2">
    <source>
        <dbReference type="SAM" id="SignalP"/>
    </source>
</evidence>